<evidence type="ECO:0000313" key="3">
    <source>
        <dbReference type="EMBL" id="KIW20033.1"/>
    </source>
</evidence>
<sequence length="408" mass="45354">MRRGPQDRAPVYVEPAAQPNTPTSQDELRSTIASLKASTLAAEQRTALLDAQSSLADKLHLFATTEGTQKKGHARHFTQREAAEVQYVKFANDDLSQNLSAELQYQVENIAKFVKPVHAIVSETFNSDDRALADLNGVDMDKPSITPQNVESVRVQTERLIAALRYFRQQALKDRLDRIYLESLDPLTNGDDLSDISDASPVEVQTDLGSLYTEIDNVVSMLVSQEYGTRFDSALKTIERLKSQADHTRTHDKLLSMTRYLEHTALRLEKIQEQRLALETLSAEYKKFSLESQISAQLSAQRPDESRRTVASPALLSLMQHLGVSDSGLNQLGEQIEKLESKYTNHAHTNVEQTLQISRDAPKSTQSALKDVAIALCSSTSQNQDIEALEQQISSARMELANITASAS</sequence>
<feature type="coiled-coil region" evidence="1">
    <location>
        <begin position="379"/>
        <end position="406"/>
    </location>
</feature>
<evidence type="ECO:0000256" key="2">
    <source>
        <dbReference type="SAM" id="MobiDB-lite"/>
    </source>
</evidence>
<dbReference type="OrthoDB" id="1699231at2759"/>
<feature type="region of interest" description="Disordered" evidence="2">
    <location>
        <begin position="1"/>
        <end position="26"/>
    </location>
</feature>
<dbReference type="EMBL" id="KN847492">
    <property type="protein sequence ID" value="KIW20033.1"/>
    <property type="molecule type" value="Genomic_DNA"/>
</dbReference>
<proteinExistence type="predicted"/>
<evidence type="ECO:0000313" key="4">
    <source>
        <dbReference type="Proteomes" id="UP000053328"/>
    </source>
</evidence>
<keyword evidence="4" id="KW-1185">Reference proteome</keyword>
<accession>A0A0D2BM97</accession>
<protein>
    <submittedName>
        <fullName evidence="3">Uncharacterized protein</fullName>
    </submittedName>
</protein>
<dbReference type="Proteomes" id="UP000053328">
    <property type="component" value="Unassembled WGS sequence"/>
</dbReference>
<organism evidence="3 4">
    <name type="scientific">Exophiala spinifera</name>
    <dbReference type="NCBI Taxonomy" id="91928"/>
    <lineage>
        <taxon>Eukaryota</taxon>
        <taxon>Fungi</taxon>
        <taxon>Dikarya</taxon>
        <taxon>Ascomycota</taxon>
        <taxon>Pezizomycotina</taxon>
        <taxon>Eurotiomycetes</taxon>
        <taxon>Chaetothyriomycetidae</taxon>
        <taxon>Chaetothyriales</taxon>
        <taxon>Herpotrichiellaceae</taxon>
        <taxon>Exophiala</taxon>
    </lineage>
</organism>
<evidence type="ECO:0000256" key="1">
    <source>
        <dbReference type="SAM" id="Coils"/>
    </source>
</evidence>
<dbReference type="HOGENOM" id="CLU_573684_0_0_1"/>
<dbReference type="RefSeq" id="XP_016240249.1">
    <property type="nucleotide sequence ID" value="XM_016374973.1"/>
</dbReference>
<name>A0A0D2BM97_9EURO</name>
<gene>
    <name evidence="3" type="ORF">PV08_00608</name>
</gene>
<dbReference type="GeneID" id="27327691"/>
<dbReference type="STRING" id="91928.A0A0D2BM97"/>
<keyword evidence="1" id="KW-0175">Coiled coil</keyword>
<dbReference type="AlphaFoldDB" id="A0A0D2BM97"/>
<dbReference type="VEuPathDB" id="FungiDB:PV08_00608"/>
<reference evidence="3 4" key="1">
    <citation type="submission" date="2015-01" db="EMBL/GenBank/DDBJ databases">
        <title>The Genome Sequence of Exophiala spinifera CBS89968.</title>
        <authorList>
            <consortium name="The Broad Institute Genomics Platform"/>
            <person name="Cuomo C."/>
            <person name="de Hoog S."/>
            <person name="Gorbushina A."/>
            <person name="Stielow B."/>
            <person name="Teixiera M."/>
            <person name="Abouelleil A."/>
            <person name="Chapman S.B."/>
            <person name="Priest M."/>
            <person name="Young S.K."/>
            <person name="Wortman J."/>
            <person name="Nusbaum C."/>
            <person name="Birren B."/>
        </authorList>
    </citation>
    <scope>NUCLEOTIDE SEQUENCE [LARGE SCALE GENOMIC DNA]</scope>
    <source>
        <strain evidence="3 4">CBS 89968</strain>
    </source>
</reference>